<feature type="transmembrane region" description="Helical" evidence="6">
    <location>
        <begin position="16"/>
        <end position="35"/>
    </location>
</feature>
<dbReference type="AlphaFoldDB" id="A0A7U3YPD9"/>
<keyword evidence="4 6" id="KW-1133">Transmembrane helix</keyword>
<protein>
    <submittedName>
        <fullName evidence="7">ATP synthase I</fullName>
    </submittedName>
</protein>
<keyword evidence="3 6" id="KW-0812">Transmembrane</keyword>
<evidence type="ECO:0000313" key="7">
    <source>
        <dbReference type="EMBL" id="ADW19093.1"/>
    </source>
</evidence>
<dbReference type="RefSeq" id="WP_015725618.1">
    <property type="nucleotide sequence ID" value="NC_014972.1"/>
</dbReference>
<evidence type="ECO:0000313" key="8">
    <source>
        <dbReference type="Proteomes" id="UP000006365"/>
    </source>
</evidence>
<evidence type="ECO:0000256" key="6">
    <source>
        <dbReference type="SAM" id="Phobius"/>
    </source>
</evidence>
<dbReference type="Pfam" id="PF03899">
    <property type="entry name" value="ATP-synt_I"/>
    <property type="match status" value="1"/>
</dbReference>
<evidence type="ECO:0000256" key="4">
    <source>
        <dbReference type="ARBA" id="ARBA00022989"/>
    </source>
</evidence>
<dbReference type="GO" id="GO:0005886">
    <property type="term" value="C:plasma membrane"/>
    <property type="evidence" value="ECO:0007669"/>
    <property type="project" value="UniProtKB-SubCell"/>
</dbReference>
<keyword evidence="2" id="KW-1003">Cell membrane</keyword>
<comment type="subcellular location">
    <subcellularLocation>
        <location evidence="1">Cell membrane</location>
        <topology evidence="1">Multi-pass membrane protein</topology>
    </subcellularLocation>
</comment>
<gene>
    <name evidence="7" type="ordered locus">Despr_2960</name>
</gene>
<sequence>MNNRDHTINSSHTETSLLVVRQVILCSGILLMFLVAGSWWFFGWIFAQSILIGGLLVNGSFWLLKKDAQRLMERVSAADGSSGGGVNMEKTRFFLRAFARLIVVGLLLFVLASKVPIDVIGLTLGFATIMISVVIIGLSIGKCWLPSKV</sequence>
<evidence type="ECO:0000256" key="3">
    <source>
        <dbReference type="ARBA" id="ARBA00022692"/>
    </source>
</evidence>
<feature type="transmembrane region" description="Helical" evidence="6">
    <location>
        <begin position="41"/>
        <end position="64"/>
    </location>
</feature>
<accession>A0A7U3YPD9</accession>
<evidence type="ECO:0000256" key="2">
    <source>
        <dbReference type="ARBA" id="ARBA00022475"/>
    </source>
</evidence>
<dbReference type="InterPro" id="IPR005598">
    <property type="entry name" value="ATP_synth_I"/>
</dbReference>
<dbReference type="Proteomes" id="UP000006365">
    <property type="component" value="Chromosome"/>
</dbReference>
<reference evidence="7 8" key="1">
    <citation type="journal article" date="2011" name="Stand. Genomic Sci.">
        <title>Complete genome sequence of Desulfobulbus propionicus type strain (1pr3).</title>
        <authorList>
            <person name="Pagani I."/>
            <person name="Lapidus A."/>
            <person name="Nolan M."/>
            <person name="Lucas S."/>
            <person name="Hammon N."/>
            <person name="Deshpande S."/>
            <person name="Cheng J.F."/>
            <person name="Chertkov O."/>
            <person name="Davenport K."/>
            <person name="Tapia R."/>
            <person name="Han C."/>
            <person name="Goodwin L."/>
            <person name="Pitluck S."/>
            <person name="Liolios K."/>
            <person name="Mavromatis K."/>
            <person name="Ivanova N."/>
            <person name="Mikhailova N."/>
            <person name="Pati A."/>
            <person name="Chen A."/>
            <person name="Palaniappan K."/>
            <person name="Land M."/>
            <person name="Hauser L."/>
            <person name="Chang Y.J."/>
            <person name="Jeffries C.D."/>
            <person name="Detter J.C."/>
            <person name="Brambilla E."/>
            <person name="Kannan K.P."/>
            <person name="Djao O.D."/>
            <person name="Rohde M."/>
            <person name="Pukall R."/>
            <person name="Spring S."/>
            <person name="Goker M."/>
            <person name="Sikorski J."/>
            <person name="Woyke T."/>
            <person name="Bristow J."/>
            <person name="Eisen J.A."/>
            <person name="Markowitz V."/>
            <person name="Hugenholtz P."/>
            <person name="Kyrpides N.C."/>
            <person name="Klenk H.P."/>
        </authorList>
    </citation>
    <scope>NUCLEOTIDE SEQUENCE [LARGE SCALE GENOMIC DNA]</scope>
    <source>
        <strain evidence="8">ATCC 33891 / DSM 2032 / 1pr3</strain>
    </source>
</reference>
<proteinExistence type="predicted"/>
<evidence type="ECO:0000256" key="1">
    <source>
        <dbReference type="ARBA" id="ARBA00004651"/>
    </source>
</evidence>
<dbReference type="KEGG" id="dpr:Despr_2960"/>
<feature type="transmembrane region" description="Helical" evidence="6">
    <location>
        <begin position="93"/>
        <end position="113"/>
    </location>
</feature>
<keyword evidence="8" id="KW-1185">Reference proteome</keyword>
<organism evidence="7 8">
    <name type="scientific">Desulfobulbus propionicus (strain ATCC 33891 / DSM 2032 / VKM B-1956 / 1pr3)</name>
    <dbReference type="NCBI Taxonomy" id="577650"/>
    <lineage>
        <taxon>Bacteria</taxon>
        <taxon>Pseudomonadati</taxon>
        <taxon>Thermodesulfobacteriota</taxon>
        <taxon>Desulfobulbia</taxon>
        <taxon>Desulfobulbales</taxon>
        <taxon>Desulfobulbaceae</taxon>
        <taxon>Desulfobulbus</taxon>
    </lineage>
</organism>
<feature type="transmembrane region" description="Helical" evidence="6">
    <location>
        <begin position="119"/>
        <end position="140"/>
    </location>
</feature>
<evidence type="ECO:0000256" key="5">
    <source>
        <dbReference type="ARBA" id="ARBA00023136"/>
    </source>
</evidence>
<dbReference type="EMBL" id="CP002364">
    <property type="protein sequence ID" value="ADW19093.1"/>
    <property type="molecule type" value="Genomic_DNA"/>
</dbReference>
<name>A0A7U3YPD9_DESPD</name>
<keyword evidence="5 6" id="KW-0472">Membrane</keyword>